<proteinExistence type="predicted"/>
<dbReference type="InParanoid" id="A0A543AXD1"/>
<dbReference type="PANTHER" id="PTHR35535:SF1">
    <property type="entry name" value="HEAT SHOCK PROTEIN HSLJ"/>
    <property type="match status" value="1"/>
</dbReference>
<dbReference type="OrthoDB" id="507754at2"/>
<dbReference type="Pfam" id="PF03724">
    <property type="entry name" value="META"/>
    <property type="match status" value="1"/>
</dbReference>
<dbReference type="EMBL" id="VFOW01000001">
    <property type="protein sequence ID" value="TQL77210.1"/>
    <property type="molecule type" value="Genomic_DNA"/>
</dbReference>
<keyword evidence="2" id="KW-0346">Stress response</keyword>
<sequence length="172" mass="18110">MSAPGNRGAEPDVSTGMRRSVIPAVIAAPLLLAGCGAAAANFDPSQPDTDEVAAVTVEPEDLWGKAFQAQNVTGSDSDVELMSGVEFVLSFEEGSVGAYGFCNHMGASAELRDGRLVTSDVFSTQMACEEPAMAIDSWIVELLDAQPHVELDGDRLTLTTDEITVELTESTE</sequence>
<dbReference type="InterPro" id="IPR005184">
    <property type="entry name" value="DUF306_Meta_HslJ"/>
</dbReference>
<organism evidence="2 3">
    <name type="scientific">Stackebrandtia endophytica</name>
    <dbReference type="NCBI Taxonomy" id="1496996"/>
    <lineage>
        <taxon>Bacteria</taxon>
        <taxon>Bacillati</taxon>
        <taxon>Actinomycetota</taxon>
        <taxon>Actinomycetes</taxon>
        <taxon>Glycomycetales</taxon>
        <taxon>Glycomycetaceae</taxon>
        <taxon>Stackebrandtia</taxon>
    </lineage>
</organism>
<dbReference type="AlphaFoldDB" id="A0A543AXD1"/>
<dbReference type="InterPro" id="IPR038670">
    <property type="entry name" value="HslJ-like_sf"/>
</dbReference>
<dbReference type="PANTHER" id="PTHR35535">
    <property type="entry name" value="HEAT SHOCK PROTEIN HSLJ"/>
    <property type="match status" value="1"/>
</dbReference>
<comment type="caution">
    <text evidence="2">The sequence shown here is derived from an EMBL/GenBank/DDBJ whole genome shotgun (WGS) entry which is preliminary data.</text>
</comment>
<dbReference type="Gene3D" id="2.40.128.270">
    <property type="match status" value="1"/>
</dbReference>
<evidence type="ECO:0000313" key="3">
    <source>
        <dbReference type="Proteomes" id="UP000317043"/>
    </source>
</evidence>
<gene>
    <name evidence="2" type="ORF">FB566_2761</name>
</gene>
<accession>A0A543AXD1</accession>
<feature type="domain" description="DUF306" evidence="1">
    <location>
        <begin position="61"/>
        <end position="163"/>
    </location>
</feature>
<protein>
    <submittedName>
        <fullName evidence="2">Heat shock protein HslJ</fullName>
    </submittedName>
</protein>
<dbReference type="InterPro" id="IPR053147">
    <property type="entry name" value="Hsp_HslJ-like"/>
</dbReference>
<keyword evidence="3" id="KW-1185">Reference proteome</keyword>
<dbReference type="PROSITE" id="PS51257">
    <property type="entry name" value="PROKAR_LIPOPROTEIN"/>
    <property type="match status" value="1"/>
</dbReference>
<evidence type="ECO:0000313" key="2">
    <source>
        <dbReference type="EMBL" id="TQL77210.1"/>
    </source>
</evidence>
<reference evidence="2 3" key="1">
    <citation type="submission" date="2019-06" db="EMBL/GenBank/DDBJ databases">
        <title>Sequencing the genomes of 1000 actinobacteria strains.</title>
        <authorList>
            <person name="Klenk H.-P."/>
        </authorList>
    </citation>
    <scope>NUCLEOTIDE SEQUENCE [LARGE SCALE GENOMIC DNA]</scope>
    <source>
        <strain evidence="2 3">DSM 45928</strain>
    </source>
</reference>
<name>A0A543AXD1_9ACTN</name>
<dbReference type="Proteomes" id="UP000317043">
    <property type="component" value="Unassembled WGS sequence"/>
</dbReference>
<evidence type="ECO:0000259" key="1">
    <source>
        <dbReference type="Pfam" id="PF03724"/>
    </source>
</evidence>